<proteinExistence type="predicted"/>
<name>A0A517NK92_9BACT</name>
<dbReference type="Proteomes" id="UP000318538">
    <property type="component" value="Chromosome"/>
</dbReference>
<organism evidence="1 2">
    <name type="scientific">Rubripirellula lacrimiformis</name>
    <dbReference type="NCBI Taxonomy" id="1930273"/>
    <lineage>
        <taxon>Bacteria</taxon>
        <taxon>Pseudomonadati</taxon>
        <taxon>Planctomycetota</taxon>
        <taxon>Planctomycetia</taxon>
        <taxon>Pirellulales</taxon>
        <taxon>Pirellulaceae</taxon>
        <taxon>Rubripirellula</taxon>
    </lineage>
</organism>
<evidence type="ECO:0000313" key="1">
    <source>
        <dbReference type="EMBL" id="QDT07565.1"/>
    </source>
</evidence>
<dbReference type="AlphaFoldDB" id="A0A517NK92"/>
<keyword evidence="2" id="KW-1185">Reference proteome</keyword>
<dbReference type="OrthoDB" id="291863at2"/>
<gene>
    <name evidence="1" type="ORF">K227x_59930</name>
</gene>
<accession>A0A517NK92</accession>
<evidence type="ECO:0000313" key="2">
    <source>
        <dbReference type="Proteomes" id="UP000318538"/>
    </source>
</evidence>
<reference evidence="1 2" key="1">
    <citation type="submission" date="2019-02" db="EMBL/GenBank/DDBJ databases">
        <title>Deep-cultivation of Planctomycetes and their phenomic and genomic characterization uncovers novel biology.</title>
        <authorList>
            <person name="Wiegand S."/>
            <person name="Jogler M."/>
            <person name="Boedeker C."/>
            <person name="Pinto D."/>
            <person name="Vollmers J."/>
            <person name="Rivas-Marin E."/>
            <person name="Kohn T."/>
            <person name="Peeters S.H."/>
            <person name="Heuer A."/>
            <person name="Rast P."/>
            <person name="Oberbeckmann S."/>
            <person name="Bunk B."/>
            <person name="Jeske O."/>
            <person name="Meyerdierks A."/>
            <person name="Storesund J.E."/>
            <person name="Kallscheuer N."/>
            <person name="Luecker S."/>
            <person name="Lage O.M."/>
            <person name="Pohl T."/>
            <person name="Merkel B.J."/>
            <person name="Hornburger P."/>
            <person name="Mueller R.-W."/>
            <person name="Bruemmer F."/>
            <person name="Labrenz M."/>
            <person name="Spormann A.M."/>
            <person name="Op den Camp H."/>
            <person name="Overmann J."/>
            <person name="Amann R."/>
            <person name="Jetten M.S.M."/>
            <person name="Mascher T."/>
            <person name="Medema M.H."/>
            <person name="Devos D.P."/>
            <person name="Kaster A.-K."/>
            <person name="Ovreas L."/>
            <person name="Rohde M."/>
            <person name="Galperin M.Y."/>
            <person name="Jogler C."/>
        </authorList>
    </citation>
    <scope>NUCLEOTIDE SEQUENCE [LARGE SCALE GENOMIC DNA]</scope>
    <source>
        <strain evidence="1 2">K22_7</strain>
    </source>
</reference>
<protein>
    <submittedName>
        <fullName evidence="1">Uncharacterized protein</fullName>
    </submittedName>
</protein>
<dbReference type="KEGG" id="rlc:K227x_59930"/>
<sequence>MKVTESATAPLSLSQQRHSLDHHVQSVFSEVLATVGVEGYQTASPIAVPSGDDPAGDLPTLDQQAAGAWEDWFDLQLTGRYRTVATSPDVDHKQLQQDFGDVITRAYNDGGYADPKSFLQSLPSDKMETIRQIHSLADSINVSSLSDEGALNLLIPPVAQVDLNFDGLTQSGAAYGIRFPDSRTPADVAEAWNESTADLSEMDKAFYGLVAKLPTLLANIKLHPDGTFSHTVEPGDPEYSNPMAAEDYSYGQAAQDYVNYLDAFRAQIDPVRYQRDRAFWTDFASRLDGDR</sequence>
<dbReference type="RefSeq" id="WP_145175706.1">
    <property type="nucleotide sequence ID" value="NZ_CP036525.1"/>
</dbReference>
<dbReference type="EMBL" id="CP036525">
    <property type="protein sequence ID" value="QDT07565.1"/>
    <property type="molecule type" value="Genomic_DNA"/>
</dbReference>